<organism evidence="2 3">
    <name type="scientific">Candidatus Filomicrobium marinum</name>
    <dbReference type="NCBI Taxonomy" id="1608628"/>
    <lineage>
        <taxon>Bacteria</taxon>
        <taxon>Pseudomonadati</taxon>
        <taxon>Pseudomonadota</taxon>
        <taxon>Alphaproteobacteria</taxon>
        <taxon>Hyphomicrobiales</taxon>
        <taxon>Hyphomicrobiaceae</taxon>
        <taxon>Filomicrobium</taxon>
    </lineage>
</organism>
<keyword evidence="3" id="KW-1185">Reference proteome</keyword>
<dbReference type="AlphaFoldDB" id="A0A0D6JI40"/>
<dbReference type="InterPro" id="IPR002750">
    <property type="entry name" value="CobE/GbiG_C"/>
</dbReference>
<dbReference type="EMBL" id="LN829119">
    <property type="protein sequence ID" value="CPR20760.1"/>
    <property type="molecule type" value="Genomic_DNA"/>
</dbReference>
<dbReference type="InterPro" id="IPR036518">
    <property type="entry name" value="CobE/GbiG_C_sf"/>
</dbReference>
<name>A0A0D6JI40_9HYPH</name>
<keyword evidence="2" id="KW-0489">Methyltransferase</keyword>
<keyword evidence="2" id="KW-0808">Transferase</keyword>
<reference evidence="3" key="1">
    <citation type="submission" date="2015-02" db="EMBL/GenBank/DDBJ databases">
        <authorList>
            <person name="Chooi Y.-H."/>
        </authorList>
    </citation>
    <scope>NUCLEOTIDE SEQUENCE [LARGE SCALE GENOMIC DNA]</scope>
    <source>
        <strain evidence="3">strain Y</strain>
    </source>
</reference>
<dbReference type="Proteomes" id="UP000033187">
    <property type="component" value="Chromosome 1"/>
</dbReference>
<dbReference type="GO" id="GO:0032259">
    <property type="term" value="P:methylation"/>
    <property type="evidence" value="ECO:0007669"/>
    <property type="project" value="UniProtKB-KW"/>
</dbReference>
<protein>
    <submittedName>
        <fullName evidence="2">Precorrin methylase</fullName>
    </submittedName>
</protein>
<evidence type="ECO:0000313" key="3">
    <source>
        <dbReference type="Proteomes" id="UP000033187"/>
    </source>
</evidence>
<dbReference type="KEGG" id="fiy:BN1229_v1_2753"/>
<dbReference type="GO" id="GO:0009236">
    <property type="term" value="P:cobalamin biosynthetic process"/>
    <property type="evidence" value="ECO:0007669"/>
    <property type="project" value="InterPro"/>
</dbReference>
<gene>
    <name evidence="2" type="ORF">YBN1229_v1_2753</name>
</gene>
<feature type="domain" description="CobE/GbiG C-terminal" evidence="1">
    <location>
        <begin position="3"/>
        <end position="117"/>
    </location>
</feature>
<evidence type="ECO:0000259" key="1">
    <source>
        <dbReference type="Pfam" id="PF01890"/>
    </source>
</evidence>
<evidence type="ECO:0000313" key="2">
    <source>
        <dbReference type="EMBL" id="CPR20760.1"/>
    </source>
</evidence>
<dbReference type="GO" id="GO:0008168">
    <property type="term" value="F:methyltransferase activity"/>
    <property type="evidence" value="ECO:0007669"/>
    <property type="project" value="UniProtKB-KW"/>
</dbReference>
<dbReference type="Gene3D" id="3.30.420.180">
    <property type="entry name" value="CobE/GbiG C-terminal domain"/>
    <property type="match status" value="1"/>
</dbReference>
<proteinExistence type="predicted"/>
<accession>A0A0D6JI40</accession>
<dbReference type="RefSeq" id="WP_046479019.1">
    <property type="nucleotide sequence ID" value="NZ_LN829118.1"/>
</dbReference>
<dbReference type="OrthoDB" id="7475241at2"/>
<dbReference type="SUPFAM" id="SSF159664">
    <property type="entry name" value="CobE/GbiG C-terminal domain-like"/>
    <property type="match status" value="1"/>
</dbReference>
<dbReference type="KEGG" id="fil:BN1229_v1_3169"/>
<dbReference type="Pfam" id="PF01890">
    <property type="entry name" value="CbiG_C"/>
    <property type="match status" value="1"/>
</dbReference>
<sequence>MRVAGFGFRQGATQMALADALEKARAFAGEVPIAALATHVSKSGHPAIQALASKFALPVLSLDERALSSVQTKTQSERVTALFGTGSLAEAAALAAAGAGARLVCPRVISSDGMAVAAIAEGAGP</sequence>